<dbReference type="SUPFAM" id="SSF47933">
    <property type="entry name" value="ERP29 C domain-like"/>
    <property type="match status" value="1"/>
</dbReference>
<evidence type="ECO:0000256" key="7">
    <source>
        <dbReference type="ARBA" id="ARBA00023235"/>
    </source>
</evidence>
<comment type="catalytic activity">
    <reaction evidence="1">
        <text>Catalyzes the rearrangement of -S-S- bonds in proteins.</text>
        <dbReference type="EC" id="5.3.4.1"/>
    </reaction>
</comment>
<dbReference type="InterPro" id="IPR013766">
    <property type="entry name" value="Thioredoxin_domain"/>
</dbReference>
<keyword evidence="6" id="KW-1015">Disulfide bond</keyword>
<feature type="chain" id="PRO_5004107358" description="protein disulfide-isomerase" evidence="10">
    <location>
        <begin position="25"/>
        <end position="369"/>
    </location>
</feature>
<feature type="signal peptide" evidence="10">
    <location>
        <begin position="1"/>
        <end position="24"/>
    </location>
</feature>
<dbReference type="OrthoDB" id="10264505at2759"/>
<dbReference type="PROSITE" id="PS51352">
    <property type="entry name" value="THIOREDOXIN_2"/>
    <property type="match status" value="2"/>
</dbReference>
<dbReference type="PANTHER" id="PTHR45672:SF11">
    <property type="entry name" value="PROTEIN DISULFIDE-ISOMERASE C17H9.14C"/>
    <property type="match status" value="1"/>
</dbReference>
<organism evidence="12 13">
    <name type="scientific">Blumeria graminis f. sp. hordei (strain DH14)</name>
    <name type="common">Barley powdery mildew</name>
    <name type="synonym">Oidium monilioides f. sp. hordei</name>
    <dbReference type="NCBI Taxonomy" id="546991"/>
    <lineage>
        <taxon>Eukaryota</taxon>
        <taxon>Fungi</taxon>
        <taxon>Dikarya</taxon>
        <taxon>Ascomycota</taxon>
        <taxon>Pezizomycotina</taxon>
        <taxon>Leotiomycetes</taxon>
        <taxon>Erysiphales</taxon>
        <taxon>Erysiphaceae</taxon>
        <taxon>Blumeria</taxon>
        <taxon>Blumeria hordei</taxon>
    </lineage>
</organism>
<dbReference type="CDD" id="cd00238">
    <property type="entry name" value="ERp29c"/>
    <property type="match status" value="1"/>
</dbReference>
<gene>
    <name evidence="12" type="ORF">BGHDH14_bgh00770</name>
</gene>
<keyword evidence="13" id="KW-1185">Reference proteome</keyword>
<dbReference type="eggNOG" id="KOG0191">
    <property type="taxonomic scope" value="Eukaryota"/>
</dbReference>
<protein>
    <recommendedName>
        <fullName evidence="3">protein disulfide-isomerase</fullName>
        <ecNumber evidence="3">5.3.4.1</ecNumber>
    </recommendedName>
</protein>
<dbReference type="Pfam" id="PF00085">
    <property type="entry name" value="Thioredoxin"/>
    <property type="match status" value="2"/>
</dbReference>
<keyword evidence="8" id="KW-0676">Redox-active center</keyword>
<dbReference type="Pfam" id="PF07749">
    <property type="entry name" value="ERp29"/>
    <property type="match status" value="1"/>
</dbReference>
<evidence type="ECO:0000256" key="9">
    <source>
        <dbReference type="RuleBase" id="RU004208"/>
    </source>
</evidence>
<dbReference type="PROSITE" id="PS00194">
    <property type="entry name" value="THIOREDOXIN_1"/>
    <property type="match status" value="2"/>
</dbReference>
<feature type="domain" description="Thioredoxin" evidence="11">
    <location>
        <begin position="135"/>
        <end position="253"/>
    </location>
</feature>
<evidence type="ECO:0000256" key="1">
    <source>
        <dbReference type="ARBA" id="ARBA00001182"/>
    </source>
</evidence>
<keyword evidence="7" id="KW-0413">Isomerase</keyword>
<dbReference type="EC" id="5.3.4.1" evidence="3"/>
<comment type="caution">
    <text evidence="12">The sequence shown here is derived from an EMBL/GenBank/DDBJ whole genome shotgun (WGS) entry which is preliminary data.</text>
</comment>
<dbReference type="AlphaFoldDB" id="N1JAY4"/>
<dbReference type="SUPFAM" id="SSF52833">
    <property type="entry name" value="Thioredoxin-like"/>
    <property type="match status" value="2"/>
</dbReference>
<dbReference type="InterPro" id="IPR017937">
    <property type="entry name" value="Thioredoxin_CS"/>
</dbReference>
<dbReference type="InterPro" id="IPR011679">
    <property type="entry name" value="ERp29_C"/>
</dbReference>
<accession>N1JAY4</accession>
<evidence type="ECO:0000256" key="6">
    <source>
        <dbReference type="ARBA" id="ARBA00023157"/>
    </source>
</evidence>
<dbReference type="NCBIfam" id="TIGR01126">
    <property type="entry name" value="pdi_dom"/>
    <property type="match status" value="1"/>
</dbReference>
<dbReference type="InterPro" id="IPR051063">
    <property type="entry name" value="PDI"/>
</dbReference>
<dbReference type="PANTHER" id="PTHR45672">
    <property type="entry name" value="PROTEIN DISULFIDE-ISOMERASE C17H9.14C-RELATED"/>
    <property type="match status" value="1"/>
</dbReference>
<dbReference type="GO" id="GO:0006457">
    <property type="term" value="P:protein folding"/>
    <property type="evidence" value="ECO:0007669"/>
    <property type="project" value="TreeGrafter"/>
</dbReference>
<keyword evidence="4 10" id="KW-0732">Signal</keyword>
<feature type="domain" description="Thioredoxin" evidence="11">
    <location>
        <begin position="11"/>
        <end position="132"/>
    </location>
</feature>
<dbReference type="PRINTS" id="PR00421">
    <property type="entry name" value="THIOREDOXIN"/>
</dbReference>
<dbReference type="CDD" id="cd02998">
    <property type="entry name" value="PDI_a_ERp38"/>
    <property type="match status" value="1"/>
</dbReference>
<dbReference type="InterPro" id="IPR005788">
    <property type="entry name" value="PDI_thioredoxin-like_dom"/>
</dbReference>
<name>N1JAY4_BLUG1</name>
<comment type="similarity">
    <text evidence="2 9">Belongs to the protein disulfide isomerase family.</text>
</comment>
<dbReference type="GO" id="GO:0003756">
    <property type="term" value="F:protein disulfide isomerase activity"/>
    <property type="evidence" value="ECO:0007669"/>
    <property type="project" value="UniProtKB-EC"/>
</dbReference>
<dbReference type="HOGENOM" id="CLU_038617_1_1_1"/>
<dbReference type="STRING" id="546991.N1JAY4"/>
<evidence type="ECO:0000256" key="4">
    <source>
        <dbReference type="ARBA" id="ARBA00022729"/>
    </source>
</evidence>
<evidence type="ECO:0000259" key="11">
    <source>
        <dbReference type="PROSITE" id="PS51352"/>
    </source>
</evidence>
<dbReference type="GO" id="GO:0005783">
    <property type="term" value="C:endoplasmic reticulum"/>
    <property type="evidence" value="ECO:0007669"/>
    <property type="project" value="InterPro"/>
</dbReference>
<evidence type="ECO:0000313" key="12">
    <source>
        <dbReference type="EMBL" id="CCU75072.1"/>
    </source>
</evidence>
<dbReference type="InterPro" id="IPR036356">
    <property type="entry name" value="ERp29_C_sf"/>
</dbReference>
<proteinExistence type="inferred from homology"/>
<dbReference type="InParanoid" id="N1JAY4"/>
<dbReference type="EMBL" id="CAUH01000950">
    <property type="protein sequence ID" value="CCU75072.1"/>
    <property type="molecule type" value="Genomic_DNA"/>
</dbReference>
<evidence type="ECO:0000256" key="5">
    <source>
        <dbReference type="ARBA" id="ARBA00022737"/>
    </source>
</evidence>
<dbReference type="InterPro" id="IPR036249">
    <property type="entry name" value="Thioredoxin-like_sf"/>
</dbReference>
<evidence type="ECO:0000256" key="10">
    <source>
        <dbReference type="SAM" id="SignalP"/>
    </source>
</evidence>
<dbReference type="Gene3D" id="3.40.30.10">
    <property type="entry name" value="Glutaredoxin"/>
    <property type="match status" value="2"/>
</dbReference>
<dbReference type="Gene3D" id="1.20.1150.12">
    <property type="entry name" value="Endoplasmic reticulum resident protein 29, C-terminal domain"/>
    <property type="match status" value="1"/>
</dbReference>
<sequence>MIAPYKTFILAFASASLSLASSSAVLDLIPKNFDDVVISGKPALVEFFAPWCGHCKSLAPVWEELAQDFAFAKENIIVAKVDADAEKSLGKRFKIQGFPSIRFFDGKTDIPEEYTGNRDLESLTEYITKKTGIRAKKPKAAPSEVVILDDSSFKSQTSGEKDVIVAFTASWCGHCKNLAPIWEKLAQDFSQELDVIVAKVDAEGEGSKITAKDQGISSYPTIKFFKKGTTEPELYSGGRTEVEILTFLNKKAGTHRLPGGGLDSTAGIIKSLDLFVSEFIDGSDISEIANKVSQAVQGIESNSENRFAEYYVKVFQKLEKDGEYVARELDRLNKIIIKGGVTTQKLDEFTSKINILKSFTEKAGDKSEL</sequence>
<evidence type="ECO:0000313" key="13">
    <source>
        <dbReference type="Proteomes" id="UP000015441"/>
    </source>
</evidence>
<evidence type="ECO:0000256" key="8">
    <source>
        <dbReference type="ARBA" id="ARBA00023284"/>
    </source>
</evidence>
<evidence type="ECO:0000256" key="2">
    <source>
        <dbReference type="ARBA" id="ARBA00006347"/>
    </source>
</evidence>
<keyword evidence="5" id="KW-0677">Repeat</keyword>
<reference evidence="12 13" key="1">
    <citation type="journal article" date="2010" name="Science">
        <title>Genome expansion and gene loss in powdery mildew fungi reveal tradeoffs in extreme parasitism.</title>
        <authorList>
            <person name="Spanu P.D."/>
            <person name="Abbott J.C."/>
            <person name="Amselem J."/>
            <person name="Burgis T.A."/>
            <person name="Soanes D.M."/>
            <person name="Stueber K."/>
            <person name="Ver Loren van Themaat E."/>
            <person name="Brown J.K.M."/>
            <person name="Butcher S.A."/>
            <person name="Gurr S.J."/>
            <person name="Lebrun M.-H."/>
            <person name="Ridout C.J."/>
            <person name="Schulze-Lefert P."/>
            <person name="Talbot N.J."/>
            <person name="Ahmadinejad N."/>
            <person name="Ametz C."/>
            <person name="Barton G.R."/>
            <person name="Benjdia M."/>
            <person name="Bidzinski P."/>
            <person name="Bindschedler L.V."/>
            <person name="Both M."/>
            <person name="Brewer M.T."/>
            <person name="Cadle-Davidson L."/>
            <person name="Cadle-Davidson M.M."/>
            <person name="Collemare J."/>
            <person name="Cramer R."/>
            <person name="Frenkel O."/>
            <person name="Godfrey D."/>
            <person name="Harriman J."/>
            <person name="Hoede C."/>
            <person name="King B.C."/>
            <person name="Klages S."/>
            <person name="Kleemann J."/>
            <person name="Knoll D."/>
            <person name="Koti P.S."/>
            <person name="Kreplak J."/>
            <person name="Lopez-Ruiz F.J."/>
            <person name="Lu X."/>
            <person name="Maekawa T."/>
            <person name="Mahanil S."/>
            <person name="Micali C."/>
            <person name="Milgroom M.G."/>
            <person name="Montana G."/>
            <person name="Noir S."/>
            <person name="O'Connell R.J."/>
            <person name="Oberhaensli S."/>
            <person name="Parlange F."/>
            <person name="Pedersen C."/>
            <person name="Quesneville H."/>
            <person name="Reinhardt R."/>
            <person name="Rott M."/>
            <person name="Sacristan S."/>
            <person name="Schmidt S.M."/>
            <person name="Schoen M."/>
            <person name="Skamnioti P."/>
            <person name="Sommer H."/>
            <person name="Stephens A."/>
            <person name="Takahara H."/>
            <person name="Thordal-Christensen H."/>
            <person name="Vigouroux M."/>
            <person name="Wessling R."/>
            <person name="Wicker T."/>
            <person name="Panstruga R."/>
        </authorList>
    </citation>
    <scope>NUCLEOTIDE SEQUENCE [LARGE SCALE GENOMIC DNA]</scope>
    <source>
        <strain evidence="12">DH14</strain>
    </source>
</reference>
<evidence type="ECO:0000256" key="3">
    <source>
        <dbReference type="ARBA" id="ARBA00012723"/>
    </source>
</evidence>
<dbReference type="Proteomes" id="UP000015441">
    <property type="component" value="Unassembled WGS sequence"/>
</dbReference>